<name>A0A225DW15_9BACT</name>
<proteinExistence type="predicted"/>
<comment type="caution">
    <text evidence="2">The sequence shown here is derived from an EMBL/GenBank/DDBJ whole genome shotgun (WGS) entry which is preliminary data.</text>
</comment>
<keyword evidence="3" id="KW-1185">Reference proteome</keyword>
<gene>
    <name evidence="2" type="ORF">FRUB_01564</name>
</gene>
<evidence type="ECO:0000313" key="3">
    <source>
        <dbReference type="Proteomes" id="UP000214646"/>
    </source>
</evidence>
<dbReference type="RefSeq" id="WP_088252988.1">
    <property type="nucleotide sequence ID" value="NZ_NIDE01000002.1"/>
</dbReference>
<feature type="region of interest" description="Disordered" evidence="1">
    <location>
        <begin position="103"/>
        <end position="132"/>
    </location>
</feature>
<evidence type="ECO:0000313" key="2">
    <source>
        <dbReference type="EMBL" id="OWK45233.1"/>
    </source>
</evidence>
<protein>
    <submittedName>
        <fullName evidence="2">Uncharacterized protein</fullName>
    </submittedName>
</protein>
<dbReference type="AlphaFoldDB" id="A0A225DW15"/>
<reference evidence="3" key="1">
    <citation type="submission" date="2017-06" db="EMBL/GenBank/DDBJ databases">
        <title>Genome analysis of Fimbriiglobus ruber SP5, the first member of the order Planctomycetales with confirmed chitinolytic capability.</title>
        <authorList>
            <person name="Ravin N.V."/>
            <person name="Rakitin A.L."/>
            <person name="Ivanova A.A."/>
            <person name="Beletsky A.V."/>
            <person name="Kulichevskaya I.S."/>
            <person name="Mardanov A.V."/>
            <person name="Dedysh S.N."/>
        </authorList>
    </citation>
    <scope>NUCLEOTIDE SEQUENCE [LARGE SCALE GENOMIC DNA]</scope>
    <source>
        <strain evidence="3">SP5</strain>
    </source>
</reference>
<dbReference type="Proteomes" id="UP000214646">
    <property type="component" value="Unassembled WGS sequence"/>
</dbReference>
<sequence length="132" mass="13319">MRTWIWGGVLAAATTGGVYFVSAGAGQPSHCGPCVSAAAKPAACPVPAESEVVEVVDVAATLANPPAKLPQLPFVSFDEPPLAKPWAANGVAQAGFTELVVDNPTTTETAPRPRVAGAEPGSIQLASPSDPF</sequence>
<accession>A0A225DW15</accession>
<organism evidence="2 3">
    <name type="scientific">Fimbriiglobus ruber</name>
    <dbReference type="NCBI Taxonomy" id="1908690"/>
    <lineage>
        <taxon>Bacteria</taxon>
        <taxon>Pseudomonadati</taxon>
        <taxon>Planctomycetota</taxon>
        <taxon>Planctomycetia</taxon>
        <taxon>Gemmatales</taxon>
        <taxon>Gemmataceae</taxon>
        <taxon>Fimbriiglobus</taxon>
    </lineage>
</organism>
<evidence type="ECO:0000256" key="1">
    <source>
        <dbReference type="SAM" id="MobiDB-lite"/>
    </source>
</evidence>
<dbReference type="EMBL" id="NIDE01000002">
    <property type="protein sequence ID" value="OWK45233.1"/>
    <property type="molecule type" value="Genomic_DNA"/>
</dbReference>